<reference evidence="1 2" key="1">
    <citation type="journal article" date="2018" name="Sci. Rep.">
        <title>Rhizobium tumorigenes sp. nov., a novel plant tumorigenic bacterium isolated from cane gall tumors on thornless blackberry.</title>
        <authorList>
            <person name="Kuzmanovi N."/>
            <person name="Smalla K."/>
            <person name="Gronow S."/>
            <person name="PuBawska J."/>
        </authorList>
    </citation>
    <scope>NUCLEOTIDE SEQUENCE [LARGE SCALE GENOMIC DNA]</scope>
    <source>
        <strain evidence="1 2">CCBAU 85046</strain>
    </source>
</reference>
<dbReference type="Pfam" id="PF13450">
    <property type="entry name" value="NAD_binding_8"/>
    <property type="match status" value="1"/>
</dbReference>
<dbReference type="EMBL" id="PCDP01000035">
    <property type="protein sequence ID" value="PZM14093.1"/>
    <property type="molecule type" value="Genomic_DNA"/>
</dbReference>
<sequence>MSDHDYIIVGSGINALVAAAMLGKKGRKVLVLERNDRIGGCLRTEQVTEPGFLHDVMATTMVLFLTSPAYAALGKDLEAQGLEFAHADLPTGVLRPDGSNVIFAKDRQRNISTFDALSLGDGQAFSREMDKLGADAPFLFSLLGGALWSGSTLKTVAKQGWGRGLRGLAGWFGDALTPARAYLETTYKSEDVQALWAPWVLHCGLGPEAAYSAEMLKVIGFAIELAGCPVAKGGASSLVAAFERLIAHQGGEIRTGADVEKIIAGAANRASGVRLANGETLNATSGVICSTTPNQLYERLLSHWPQPLPAAIKESVAKYRYGKGNMQIHYALSEPPRWKANPELGKVALLHLTPGLDGVSRASNECERGLLPAVPSICVGQPVSFDPTRAPEGKSILWLQLPEAPRHIKGDAAGEIETPSDGRWTETIRERYADRIEAILAGHIENFADIKLSRKAYSPADLEAMNMNLVGGDPYGGHCGLDQFFLWRPFKSSVNHRTHIEGLYHIGASAHPGPGLGGGSGFLLASSLK</sequence>
<dbReference type="InterPro" id="IPR018203">
    <property type="entry name" value="GDP_dissociation_inhibitor"/>
</dbReference>
<dbReference type="RefSeq" id="WP_111160943.1">
    <property type="nucleotide sequence ID" value="NZ_PCDP01000035.1"/>
</dbReference>
<dbReference type="Gene3D" id="3.50.50.60">
    <property type="entry name" value="FAD/NAD(P)-binding domain"/>
    <property type="match status" value="2"/>
</dbReference>
<dbReference type="PANTHER" id="PTHR10668">
    <property type="entry name" value="PHYTOENE DEHYDROGENASE"/>
    <property type="match status" value="1"/>
</dbReference>
<keyword evidence="2" id="KW-1185">Reference proteome</keyword>
<dbReference type="PRINTS" id="PR00891">
    <property type="entry name" value="RABGDIREP"/>
</dbReference>
<dbReference type="GO" id="GO:0007264">
    <property type="term" value="P:small GTPase-mediated signal transduction"/>
    <property type="evidence" value="ECO:0007669"/>
    <property type="project" value="InterPro"/>
</dbReference>
<evidence type="ECO:0000313" key="1">
    <source>
        <dbReference type="EMBL" id="PZM14093.1"/>
    </source>
</evidence>
<accession>A0A2W4ET96</accession>
<dbReference type="SUPFAM" id="SSF51905">
    <property type="entry name" value="FAD/NAD(P)-binding domain"/>
    <property type="match status" value="1"/>
</dbReference>
<protein>
    <submittedName>
        <fullName evidence="1">FAD-dependent oxidoreductase</fullName>
    </submittedName>
</protein>
<gene>
    <name evidence="1" type="ORF">CPY51_14755</name>
</gene>
<proteinExistence type="predicted"/>
<name>A0A2W4ET96_9HYPH</name>
<dbReference type="InterPro" id="IPR036188">
    <property type="entry name" value="FAD/NAD-bd_sf"/>
</dbReference>
<dbReference type="GO" id="GO:0005092">
    <property type="term" value="F:GDP-dissociation inhibitor activity"/>
    <property type="evidence" value="ECO:0007669"/>
    <property type="project" value="InterPro"/>
</dbReference>
<evidence type="ECO:0000313" key="2">
    <source>
        <dbReference type="Proteomes" id="UP000248925"/>
    </source>
</evidence>
<dbReference type="OrthoDB" id="9774675at2"/>
<dbReference type="Proteomes" id="UP000248925">
    <property type="component" value="Unassembled WGS sequence"/>
</dbReference>
<dbReference type="AlphaFoldDB" id="A0A2W4ET96"/>
<organism evidence="1 2">
    <name type="scientific">Rhizobium tubonense</name>
    <dbReference type="NCBI Taxonomy" id="484088"/>
    <lineage>
        <taxon>Bacteria</taxon>
        <taxon>Pseudomonadati</taxon>
        <taxon>Pseudomonadota</taxon>
        <taxon>Alphaproteobacteria</taxon>
        <taxon>Hyphomicrobiales</taxon>
        <taxon>Rhizobiaceae</taxon>
        <taxon>Rhizobium/Agrobacterium group</taxon>
        <taxon>Rhizobium</taxon>
    </lineage>
</organism>
<dbReference type="PANTHER" id="PTHR10668:SF105">
    <property type="entry name" value="DEHYDROGENASE-RELATED"/>
    <property type="match status" value="1"/>
</dbReference>
<comment type="caution">
    <text evidence="1">The sequence shown here is derived from an EMBL/GenBank/DDBJ whole genome shotgun (WGS) entry which is preliminary data.</text>
</comment>